<evidence type="ECO:0000313" key="2">
    <source>
        <dbReference type="EMBL" id="SDW56950.1"/>
    </source>
</evidence>
<organism evidence="2 3">
    <name type="scientific">Amycolatopsis xylanica</name>
    <dbReference type="NCBI Taxonomy" id="589385"/>
    <lineage>
        <taxon>Bacteria</taxon>
        <taxon>Bacillati</taxon>
        <taxon>Actinomycetota</taxon>
        <taxon>Actinomycetes</taxon>
        <taxon>Pseudonocardiales</taxon>
        <taxon>Pseudonocardiaceae</taxon>
        <taxon>Amycolatopsis</taxon>
    </lineage>
</organism>
<dbReference type="RefSeq" id="WP_091286927.1">
    <property type="nucleotide sequence ID" value="NZ_FNON01000001.1"/>
</dbReference>
<feature type="domain" description="DUF6292" evidence="1">
    <location>
        <begin position="22"/>
        <end position="108"/>
    </location>
</feature>
<sequence>MSSVVDFGNDIGYRLSRALRGYLSVTARAVGVGWESCTVDLDEPVSAYIALDWRLARFPGRDVALLWDEVNGWAVAVEEPGGERAIVLAYLGGDRLVPEPASVVALLAAVRADDHSIGQPDPPGLRRSGRHEELLDCFRIAGDALRSNSSPA</sequence>
<protein>
    <recommendedName>
        <fullName evidence="1">DUF6292 domain-containing protein</fullName>
    </recommendedName>
</protein>
<keyword evidence="3" id="KW-1185">Reference proteome</keyword>
<dbReference type="Proteomes" id="UP000199515">
    <property type="component" value="Unassembled WGS sequence"/>
</dbReference>
<dbReference type="Pfam" id="PF19809">
    <property type="entry name" value="DUF6292"/>
    <property type="match status" value="1"/>
</dbReference>
<dbReference type="EMBL" id="FNON01000001">
    <property type="protein sequence ID" value="SDW56950.1"/>
    <property type="molecule type" value="Genomic_DNA"/>
</dbReference>
<gene>
    <name evidence="2" type="ORF">SAMN05421504_101925</name>
</gene>
<dbReference type="InterPro" id="IPR046259">
    <property type="entry name" value="DUF6292"/>
</dbReference>
<evidence type="ECO:0000259" key="1">
    <source>
        <dbReference type="Pfam" id="PF19809"/>
    </source>
</evidence>
<dbReference type="STRING" id="589385.SAMN05421504_101925"/>
<evidence type="ECO:0000313" key="3">
    <source>
        <dbReference type="Proteomes" id="UP000199515"/>
    </source>
</evidence>
<dbReference type="AlphaFoldDB" id="A0A1H2ULK2"/>
<dbReference type="OrthoDB" id="4190452at2"/>
<proteinExistence type="predicted"/>
<accession>A0A1H2ULK2</accession>
<name>A0A1H2ULK2_9PSEU</name>
<reference evidence="2 3" key="1">
    <citation type="submission" date="2016-10" db="EMBL/GenBank/DDBJ databases">
        <authorList>
            <person name="de Groot N.N."/>
        </authorList>
    </citation>
    <scope>NUCLEOTIDE SEQUENCE [LARGE SCALE GENOMIC DNA]</scope>
    <source>
        <strain evidence="2 3">CPCC 202699</strain>
    </source>
</reference>